<evidence type="ECO:0000313" key="3">
    <source>
        <dbReference type="Proteomes" id="UP000566819"/>
    </source>
</evidence>
<dbReference type="OrthoDB" id="10291890at2759"/>
<feature type="compositionally biased region" description="Polar residues" evidence="1">
    <location>
        <begin position="208"/>
        <end position="220"/>
    </location>
</feature>
<name>A0A8H4RHD8_9HELO</name>
<feature type="compositionally biased region" description="Low complexity" evidence="1">
    <location>
        <begin position="181"/>
        <end position="203"/>
    </location>
</feature>
<proteinExistence type="predicted"/>
<dbReference type="AlphaFoldDB" id="A0A8H4RHD8"/>
<organism evidence="2 3">
    <name type="scientific">Cudoniella acicularis</name>
    <dbReference type="NCBI Taxonomy" id="354080"/>
    <lineage>
        <taxon>Eukaryota</taxon>
        <taxon>Fungi</taxon>
        <taxon>Dikarya</taxon>
        <taxon>Ascomycota</taxon>
        <taxon>Pezizomycotina</taxon>
        <taxon>Leotiomycetes</taxon>
        <taxon>Helotiales</taxon>
        <taxon>Tricladiaceae</taxon>
        <taxon>Cudoniella</taxon>
    </lineage>
</organism>
<evidence type="ECO:0000313" key="2">
    <source>
        <dbReference type="EMBL" id="KAF4630110.1"/>
    </source>
</evidence>
<feature type="compositionally biased region" description="Low complexity" evidence="1">
    <location>
        <begin position="151"/>
        <end position="167"/>
    </location>
</feature>
<accession>A0A8H4RHD8</accession>
<keyword evidence="3" id="KW-1185">Reference proteome</keyword>
<dbReference type="EMBL" id="JAAMPI010000589">
    <property type="protein sequence ID" value="KAF4630110.1"/>
    <property type="molecule type" value="Genomic_DNA"/>
</dbReference>
<protein>
    <submittedName>
        <fullName evidence="2">Uncharacterized protein</fullName>
    </submittedName>
</protein>
<reference evidence="2 3" key="1">
    <citation type="submission" date="2020-03" db="EMBL/GenBank/DDBJ databases">
        <title>Draft Genome Sequence of Cudoniella acicularis.</title>
        <authorList>
            <person name="Buettner E."/>
            <person name="Kellner H."/>
        </authorList>
    </citation>
    <scope>NUCLEOTIDE SEQUENCE [LARGE SCALE GENOMIC DNA]</scope>
    <source>
        <strain evidence="2 3">DSM 108380</strain>
    </source>
</reference>
<dbReference type="Proteomes" id="UP000566819">
    <property type="component" value="Unassembled WGS sequence"/>
</dbReference>
<comment type="caution">
    <text evidence="2">The sequence shown here is derived from an EMBL/GenBank/DDBJ whole genome shotgun (WGS) entry which is preliminary data.</text>
</comment>
<feature type="region of interest" description="Disordered" evidence="1">
    <location>
        <begin position="465"/>
        <end position="489"/>
    </location>
</feature>
<gene>
    <name evidence="2" type="ORF">G7Y89_g8041</name>
</gene>
<sequence>MPLYTFFCGKNAPRLDSNSPRVAVAPRTRRKKKQKTKKTKLWNFFKSVSWSISTDSLDTLVCLCGGRNAKYMLERKRTLKYLQSLPNSSCEDATWAERVGGSIVGEREGYRSVINPWQEPSFGITFRYRHSPESSISAPYGSVFTNAGSKYSSYTHSRGSSGSSPQSNTDKASPSEHLNKNTTPTSLRNSRTTSTSTSGSTTLVNVPGSANNHDTPQSRSTSRKPRLVQPSIPCNLLPQVPRNRGGRPVLDLEADVRAICPSYGVGVDPILRPVSKALDLELERQAHEILSGNVRDAFKLPRYDSNSATEYVAFPQFSQNWNLPQYVITTDNPADPAVRWLRQNKQSAILRPDNLNVAPKHNVGDANMADFLTQRPPPKVDTMQATAEVVTIKVQQSKGILSDTLACEPEITISATGKQRANSIKPALGRKHSGGKQAINAAKYQAEVARAANAEYEKSQVVKGRKAAPTVERGKTKRRQTASTQAKRSVQATIIETAEPAEQQAKQTMTGVSSLMPASKPTAIPAPMHAGTSVCPSFLSQLVEQEKKLAEAKNQGRVAKAVSTYNNIYNSVAVTKQQAAPTSTSKNGIQTYDCAIASDTEEDDGWDPKWIVEQEPLQN</sequence>
<evidence type="ECO:0000256" key="1">
    <source>
        <dbReference type="SAM" id="MobiDB-lite"/>
    </source>
</evidence>
<feature type="region of interest" description="Disordered" evidence="1">
    <location>
        <begin position="151"/>
        <end position="244"/>
    </location>
</feature>